<proteinExistence type="predicted"/>
<sequence>MTAAPRPEGLAAYCAVTAAYWAFMLTDGALRMLVLLHFHSLGFSPVQLAWLFLLYEAAGVVTNLSAGWIAARFGLTATLYAGLVLQIGALLALAALDPGWAMAASVGFVMAVQGVSGVAKDLAKMSSKSAVKLLAPAGEKGALFRWVALLTGSKNAVKGLGFLLGTLLLGTAGFTGSVLAMAAALAAILAAVAVLMPPGLPRGGRGARFGEVFSRDRNVNRLSAARLFLFGARDTWFVVGIPVYFYSVLSDGSEAGNRAAFFQIGAFMACWIIGYGAVQAAAPRLLRAKARSVAEIARQARLWVGLLTLVPAALALAAWAAGGPAGWLTAVLVAGLLLFGAVFAVNSSLHSYLILAFSSAGRVTMDVGFYYMSNALGRLLGTLLSGLSYQAGGLALCLAAAAAMAGLSWLCAGRLARAPGLAATG</sequence>
<gene>
    <name evidence="5" type="primary">arsJ</name>
    <name evidence="5" type="ORF">LNKW23_43060</name>
</gene>
<dbReference type="Gene3D" id="1.20.1250.20">
    <property type="entry name" value="MFS general substrate transporter like domains"/>
    <property type="match status" value="1"/>
</dbReference>
<dbReference type="SUPFAM" id="SSF103473">
    <property type="entry name" value="MFS general substrate transporter"/>
    <property type="match status" value="1"/>
</dbReference>
<evidence type="ECO:0000256" key="2">
    <source>
        <dbReference type="ARBA" id="ARBA00022989"/>
    </source>
</evidence>
<feature type="transmembrane region" description="Helical" evidence="4">
    <location>
        <begin position="227"/>
        <end position="247"/>
    </location>
</feature>
<feature type="transmembrane region" description="Helical" evidence="4">
    <location>
        <begin position="352"/>
        <end position="371"/>
    </location>
</feature>
<dbReference type="Proteomes" id="UP001239909">
    <property type="component" value="Unassembled WGS sequence"/>
</dbReference>
<reference evidence="5 6" key="1">
    <citation type="submission" date="2023-04" db="EMBL/GenBank/DDBJ databases">
        <title>Marinoamorphus aggregata gen. nov., sp. Nov., isolate from tissue of brittle star Ophioplocus japonicus.</title>
        <authorList>
            <person name="Kawano K."/>
            <person name="Sawayama S."/>
            <person name="Nakagawa S."/>
        </authorList>
    </citation>
    <scope>NUCLEOTIDE SEQUENCE [LARGE SCALE GENOMIC DNA]</scope>
    <source>
        <strain evidence="5 6">NKW23</strain>
    </source>
</reference>
<keyword evidence="2 4" id="KW-1133">Transmembrane helix</keyword>
<dbReference type="InterPro" id="IPR011701">
    <property type="entry name" value="MFS"/>
</dbReference>
<feature type="transmembrane region" description="Helical" evidence="4">
    <location>
        <begin position="48"/>
        <end position="70"/>
    </location>
</feature>
<protein>
    <submittedName>
        <fullName evidence="5">Organoarsenical effux MFS transporter ArsJ</fullName>
    </submittedName>
</protein>
<comment type="caution">
    <text evidence="5">The sequence shown here is derived from an EMBL/GenBank/DDBJ whole genome shotgun (WGS) entry which is preliminary data.</text>
</comment>
<dbReference type="EMBL" id="BSYI01000050">
    <property type="protein sequence ID" value="GMG85090.1"/>
    <property type="molecule type" value="Genomic_DNA"/>
</dbReference>
<evidence type="ECO:0000313" key="5">
    <source>
        <dbReference type="EMBL" id="GMG85090.1"/>
    </source>
</evidence>
<dbReference type="Pfam" id="PF07690">
    <property type="entry name" value="MFS_1"/>
    <property type="match status" value="1"/>
</dbReference>
<feature type="transmembrane region" description="Helical" evidence="4">
    <location>
        <begin position="302"/>
        <end position="321"/>
    </location>
</feature>
<dbReference type="PANTHER" id="PTHR23547">
    <property type="entry name" value="MAJOR FACILITATOR SUPERFAMILY DOMAIN, GENERAL SUBSTRATE TRANSPORTER"/>
    <property type="match status" value="1"/>
</dbReference>
<name>A0ABQ6LSN5_9RHOB</name>
<feature type="transmembrane region" description="Helical" evidence="4">
    <location>
        <begin position="143"/>
        <end position="168"/>
    </location>
</feature>
<dbReference type="PANTHER" id="PTHR23547:SF1">
    <property type="entry name" value="MAJOR FACILITATOR SUPERFAMILY MFS_1"/>
    <property type="match status" value="1"/>
</dbReference>
<dbReference type="NCBIfam" id="NF033734">
    <property type="entry name" value="MFS_ArsJ"/>
    <property type="match status" value="1"/>
</dbReference>
<keyword evidence="6" id="KW-1185">Reference proteome</keyword>
<feature type="transmembrane region" description="Helical" evidence="4">
    <location>
        <begin position="259"/>
        <end position="282"/>
    </location>
</feature>
<keyword evidence="3 4" id="KW-0472">Membrane</keyword>
<feature type="transmembrane region" description="Helical" evidence="4">
    <location>
        <begin position="77"/>
        <end position="96"/>
    </location>
</feature>
<evidence type="ECO:0000313" key="6">
    <source>
        <dbReference type="Proteomes" id="UP001239909"/>
    </source>
</evidence>
<evidence type="ECO:0000256" key="3">
    <source>
        <dbReference type="ARBA" id="ARBA00023136"/>
    </source>
</evidence>
<keyword evidence="1 4" id="KW-0812">Transmembrane</keyword>
<dbReference type="RefSeq" id="WP_285674339.1">
    <property type="nucleotide sequence ID" value="NZ_BSYI01000050.1"/>
</dbReference>
<feature type="transmembrane region" description="Helical" evidence="4">
    <location>
        <begin position="12"/>
        <end position="36"/>
    </location>
</feature>
<dbReference type="InterPro" id="IPR036259">
    <property type="entry name" value="MFS_trans_sf"/>
</dbReference>
<feature type="transmembrane region" description="Helical" evidence="4">
    <location>
        <begin position="174"/>
        <end position="195"/>
    </location>
</feature>
<feature type="transmembrane region" description="Helical" evidence="4">
    <location>
        <begin position="391"/>
        <end position="412"/>
    </location>
</feature>
<evidence type="ECO:0000256" key="4">
    <source>
        <dbReference type="SAM" id="Phobius"/>
    </source>
</evidence>
<accession>A0ABQ6LSN5</accession>
<organism evidence="5 6">
    <name type="scientific">Paralimibaculum aggregatum</name>
    <dbReference type="NCBI Taxonomy" id="3036245"/>
    <lineage>
        <taxon>Bacteria</taxon>
        <taxon>Pseudomonadati</taxon>
        <taxon>Pseudomonadota</taxon>
        <taxon>Alphaproteobacteria</taxon>
        <taxon>Rhodobacterales</taxon>
        <taxon>Paracoccaceae</taxon>
        <taxon>Paralimibaculum</taxon>
    </lineage>
</organism>
<dbReference type="InterPro" id="IPR047769">
    <property type="entry name" value="MFS_ArsJ"/>
</dbReference>
<feature type="transmembrane region" description="Helical" evidence="4">
    <location>
        <begin position="327"/>
        <end position="345"/>
    </location>
</feature>
<evidence type="ECO:0000256" key="1">
    <source>
        <dbReference type="ARBA" id="ARBA00022692"/>
    </source>
</evidence>
<feature type="transmembrane region" description="Helical" evidence="4">
    <location>
        <begin position="102"/>
        <end position="123"/>
    </location>
</feature>